<dbReference type="Proteomes" id="UP000828390">
    <property type="component" value="Unassembled WGS sequence"/>
</dbReference>
<name>A0A9D4DUU6_DREPO</name>
<proteinExistence type="predicted"/>
<evidence type="ECO:0000313" key="2">
    <source>
        <dbReference type="Proteomes" id="UP000828390"/>
    </source>
</evidence>
<protein>
    <recommendedName>
        <fullName evidence="3">Adhesin domain-containing protein</fullName>
    </recommendedName>
</protein>
<evidence type="ECO:0000313" key="1">
    <source>
        <dbReference type="EMBL" id="KAH3755176.1"/>
    </source>
</evidence>
<gene>
    <name evidence="1" type="ORF">DPMN_189864</name>
</gene>
<reference evidence="1" key="1">
    <citation type="journal article" date="2019" name="bioRxiv">
        <title>The Genome of the Zebra Mussel, Dreissena polymorpha: A Resource for Invasive Species Research.</title>
        <authorList>
            <person name="McCartney M.A."/>
            <person name="Auch B."/>
            <person name="Kono T."/>
            <person name="Mallez S."/>
            <person name="Zhang Y."/>
            <person name="Obille A."/>
            <person name="Becker A."/>
            <person name="Abrahante J.E."/>
            <person name="Garbe J."/>
            <person name="Badalamenti J.P."/>
            <person name="Herman A."/>
            <person name="Mangelson H."/>
            <person name="Liachko I."/>
            <person name="Sullivan S."/>
            <person name="Sone E.D."/>
            <person name="Koren S."/>
            <person name="Silverstein K.A.T."/>
            <person name="Beckman K.B."/>
            <person name="Gohl D.M."/>
        </authorList>
    </citation>
    <scope>NUCLEOTIDE SEQUENCE</scope>
    <source>
        <strain evidence="1">Duluth1</strain>
        <tissue evidence="1">Whole animal</tissue>
    </source>
</reference>
<organism evidence="1 2">
    <name type="scientific">Dreissena polymorpha</name>
    <name type="common">Zebra mussel</name>
    <name type="synonym">Mytilus polymorpha</name>
    <dbReference type="NCBI Taxonomy" id="45954"/>
    <lineage>
        <taxon>Eukaryota</taxon>
        <taxon>Metazoa</taxon>
        <taxon>Spiralia</taxon>
        <taxon>Lophotrochozoa</taxon>
        <taxon>Mollusca</taxon>
        <taxon>Bivalvia</taxon>
        <taxon>Autobranchia</taxon>
        <taxon>Heteroconchia</taxon>
        <taxon>Euheterodonta</taxon>
        <taxon>Imparidentia</taxon>
        <taxon>Neoheterodontei</taxon>
        <taxon>Myida</taxon>
        <taxon>Dreissenoidea</taxon>
        <taxon>Dreissenidae</taxon>
        <taxon>Dreissena</taxon>
    </lineage>
</organism>
<reference evidence="1" key="2">
    <citation type="submission" date="2020-11" db="EMBL/GenBank/DDBJ databases">
        <authorList>
            <person name="McCartney M.A."/>
            <person name="Auch B."/>
            <person name="Kono T."/>
            <person name="Mallez S."/>
            <person name="Becker A."/>
            <person name="Gohl D.M."/>
            <person name="Silverstein K.A.T."/>
            <person name="Koren S."/>
            <person name="Bechman K.B."/>
            <person name="Herman A."/>
            <person name="Abrahante J.E."/>
            <person name="Garbe J."/>
        </authorList>
    </citation>
    <scope>NUCLEOTIDE SEQUENCE</scope>
    <source>
        <strain evidence="1">Duluth1</strain>
        <tissue evidence="1">Whole animal</tissue>
    </source>
</reference>
<accession>A0A9D4DUU6</accession>
<dbReference type="EMBL" id="JAIWYP010000010">
    <property type="protein sequence ID" value="KAH3755176.1"/>
    <property type="molecule type" value="Genomic_DNA"/>
</dbReference>
<evidence type="ECO:0008006" key="3">
    <source>
        <dbReference type="Google" id="ProtNLM"/>
    </source>
</evidence>
<dbReference type="AlphaFoldDB" id="A0A9D4DUU6"/>
<sequence length="163" mass="17666">MPEINSLTVSQSVECPLTSQDTGIISWNVNAANGRGTGSFTTTYRRLLANRGTIQVSSGRGTIQVRSGRGTMQVRSGRGTMQVRNVRGTIQVSSCRGTIQVSSETSVAGLAFHQDMSLCLGKQGIMHVRTASSQISLCSYKVLFLKRIQSMGKVMFLDSQCRL</sequence>
<keyword evidence="2" id="KW-1185">Reference proteome</keyword>
<comment type="caution">
    <text evidence="1">The sequence shown here is derived from an EMBL/GenBank/DDBJ whole genome shotgun (WGS) entry which is preliminary data.</text>
</comment>